<feature type="transmembrane region" description="Helical" evidence="7">
    <location>
        <begin position="340"/>
        <end position="360"/>
    </location>
</feature>
<sequence>MTDPEEIKMDQKQINGISVDVESDIKGIASTDKRTPRITARNVNFFELLGNFVMIYWKSIIIILWPIVLLPLLIYTDHTMYRCLYTVGVMAMYWVTEVLPLPVTGLIPIFLYPLLGVMSTSDTCKCYINDTTMMFVGSLVIAVAIEHSGVHMRVALIIIRIIGCSHRKLSLGLFVVTMFISMWISNTAATAMMLPIVKKVLTELETQGLGKMFEEEKDEEESEPKKKPTKLTMSYYMSAAYASSIGGIGTLVGSGTNLTMKGLYEARFSKGPGLNFAAWMVYAVPAMLVIGVLTWLWLQVLFMGLFRKNSKDAKAVNIGEEGERIAARVIDSKYKELGPVSWHEGSIAFLFILIVLLWFFRKPDFILGWPIFITNQEVKDSTAAIGLIILLFIIPSRLDFFRAFSSDPDRRPIKPAPALISWKIINEKMHWGLMFVLGGGFAIAAGSQNSGLSRMLGEALSGLKSMNPIWIMIIVFIFCETATELTSNVAVANIILPVLAEMCVAIKIHPLYLMVPATLGCSFSFHLPVGTPPNAIVSAAGKIPTKNLIIAGFGPSIITAIFTVGTFATWGVYSFGLHEFPSWATL</sequence>
<evidence type="ECO:0000256" key="7">
    <source>
        <dbReference type="SAM" id="Phobius"/>
    </source>
</evidence>
<organism evidence="8 9">
    <name type="scientific">Trichogramma kaykai</name>
    <dbReference type="NCBI Taxonomy" id="54128"/>
    <lineage>
        <taxon>Eukaryota</taxon>
        <taxon>Metazoa</taxon>
        <taxon>Ecdysozoa</taxon>
        <taxon>Arthropoda</taxon>
        <taxon>Hexapoda</taxon>
        <taxon>Insecta</taxon>
        <taxon>Pterygota</taxon>
        <taxon>Neoptera</taxon>
        <taxon>Endopterygota</taxon>
        <taxon>Hymenoptera</taxon>
        <taxon>Apocrita</taxon>
        <taxon>Proctotrupomorpha</taxon>
        <taxon>Chalcidoidea</taxon>
        <taxon>Trichogrammatidae</taxon>
        <taxon>Trichogramma</taxon>
    </lineage>
</organism>
<dbReference type="GO" id="GO:0015141">
    <property type="term" value="F:succinate transmembrane transporter activity"/>
    <property type="evidence" value="ECO:0007669"/>
    <property type="project" value="UniProtKB-ARBA"/>
</dbReference>
<feature type="transmembrane region" description="Helical" evidence="7">
    <location>
        <begin position="508"/>
        <end position="527"/>
    </location>
</feature>
<evidence type="ECO:0000313" key="9">
    <source>
        <dbReference type="Proteomes" id="UP001627154"/>
    </source>
</evidence>
<evidence type="ECO:0000313" key="8">
    <source>
        <dbReference type="EMBL" id="KAL3391705.1"/>
    </source>
</evidence>
<feature type="transmembrane region" description="Helical" evidence="7">
    <location>
        <begin position="55"/>
        <end position="75"/>
    </location>
</feature>
<feature type="transmembrane region" description="Helical" evidence="7">
    <location>
        <begin position="548"/>
        <end position="573"/>
    </location>
</feature>
<feature type="transmembrane region" description="Helical" evidence="7">
    <location>
        <begin position="429"/>
        <end position="448"/>
    </location>
</feature>
<evidence type="ECO:0000256" key="3">
    <source>
        <dbReference type="ARBA" id="ARBA00022448"/>
    </source>
</evidence>
<feature type="transmembrane region" description="Helical" evidence="7">
    <location>
        <begin position="87"/>
        <end position="115"/>
    </location>
</feature>
<keyword evidence="3" id="KW-0813">Transport</keyword>
<dbReference type="PROSITE" id="PS01271">
    <property type="entry name" value="NA_SULFATE"/>
    <property type="match status" value="1"/>
</dbReference>
<feature type="transmembrane region" description="Helical" evidence="7">
    <location>
        <begin position="469"/>
        <end position="496"/>
    </location>
</feature>
<gene>
    <name evidence="8" type="ORF">TKK_013624</name>
</gene>
<evidence type="ECO:0008006" key="10">
    <source>
        <dbReference type="Google" id="ProtNLM"/>
    </source>
</evidence>
<dbReference type="AlphaFoldDB" id="A0ABD2WF78"/>
<evidence type="ECO:0000256" key="6">
    <source>
        <dbReference type="ARBA" id="ARBA00023136"/>
    </source>
</evidence>
<dbReference type="GO" id="GO:0016020">
    <property type="term" value="C:membrane"/>
    <property type="evidence" value="ECO:0007669"/>
    <property type="project" value="UniProtKB-SubCell"/>
</dbReference>
<keyword evidence="4 7" id="KW-0812">Transmembrane</keyword>
<feature type="transmembrane region" description="Helical" evidence="7">
    <location>
        <begin position="171"/>
        <end position="194"/>
    </location>
</feature>
<reference evidence="8 9" key="1">
    <citation type="journal article" date="2024" name="bioRxiv">
        <title>A reference genome for Trichogramma kaykai: A tiny desert-dwelling parasitoid wasp with competing sex-ratio distorters.</title>
        <authorList>
            <person name="Culotta J."/>
            <person name="Lindsey A.R."/>
        </authorList>
    </citation>
    <scope>NUCLEOTIDE SEQUENCE [LARGE SCALE GENOMIC DNA]</scope>
    <source>
        <strain evidence="8 9">KSX58</strain>
    </source>
</reference>
<comment type="subcellular location">
    <subcellularLocation>
        <location evidence="1">Membrane</location>
        <topology evidence="1">Multi-pass membrane protein</topology>
    </subcellularLocation>
</comment>
<evidence type="ECO:0000256" key="4">
    <source>
        <dbReference type="ARBA" id="ARBA00022692"/>
    </source>
</evidence>
<evidence type="ECO:0000256" key="2">
    <source>
        <dbReference type="ARBA" id="ARBA00006772"/>
    </source>
</evidence>
<comment type="caution">
    <text evidence="8">The sequence shown here is derived from an EMBL/GenBank/DDBJ whole genome shotgun (WGS) entry which is preliminary data.</text>
</comment>
<keyword evidence="6 7" id="KW-0472">Membrane</keyword>
<accession>A0ABD2WF78</accession>
<name>A0ABD2WF78_9HYME</name>
<evidence type="ECO:0000256" key="5">
    <source>
        <dbReference type="ARBA" id="ARBA00022989"/>
    </source>
</evidence>
<feature type="transmembrane region" description="Helical" evidence="7">
    <location>
        <begin position="135"/>
        <end position="159"/>
    </location>
</feature>
<dbReference type="InterPro" id="IPR001898">
    <property type="entry name" value="SLC13A/DASS"/>
</dbReference>
<dbReference type="PANTHER" id="PTHR10283">
    <property type="entry name" value="SOLUTE CARRIER FAMILY 13 MEMBER"/>
    <property type="match status" value="1"/>
</dbReference>
<proteinExistence type="inferred from homology"/>
<feature type="transmembrane region" description="Helical" evidence="7">
    <location>
        <begin position="235"/>
        <end position="255"/>
    </location>
</feature>
<keyword evidence="9" id="KW-1185">Reference proteome</keyword>
<keyword evidence="5 7" id="KW-1133">Transmembrane helix</keyword>
<feature type="transmembrane region" description="Helical" evidence="7">
    <location>
        <begin position="381"/>
        <end position="398"/>
    </location>
</feature>
<comment type="similarity">
    <text evidence="2">Belongs to the SLC13A/DASS transporter (TC 2.A.47) family. NADC subfamily.</text>
</comment>
<protein>
    <recommendedName>
        <fullName evidence="10">Protein I'm not dead yet</fullName>
    </recommendedName>
</protein>
<dbReference type="PANTHER" id="PTHR10283:SF82">
    <property type="entry name" value="SOLUTE CARRIER FAMILY 13 MEMBER 2"/>
    <property type="match status" value="1"/>
</dbReference>
<dbReference type="Pfam" id="PF00939">
    <property type="entry name" value="Na_sulph_symp"/>
    <property type="match status" value="1"/>
</dbReference>
<dbReference type="Proteomes" id="UP001627154">
    <property type="component" value="Unassembled WGS sequence"/>
</dbReference>
<evidence type="ECO:0000256" key="1">
    <source>
        <dbReference type="ARBA" id="ARBA00004141"/>
    </source>
</evidence>
<dbReference type="EMBL" id="JBJJXI010000108">
    <property type="protein sequence ID" value="KAL3391705.1"/>
    <property type="molecule type" value="Genomic_DNA"/>
</dbReference>
<feature type="transmembrane region" description="Helical" evidence="7">
    <location>
        <begin position="276"/>
        <end position="298"/>
    </location>
</feature>
<dbReference type="InterPro" id="IPR031312">
    <property type="entry name" value="Na/sul_symport_CS"/>
</dbReference>